<gene>
    <name evidence="1" type="ordered locus">MCP_2066</name>
</gene>
<dbReference type="Gene3D" id="2.60.120.630">
    <property type="entry name" value="mth639 domain like"/>
    <property type="match status" value="1"/>
</dbReference>
<dbReference type="PANTHER" id="PTHR40696">
    <property type="entry name" value="DUF371 FAMILY PROTEIN"/>
    <property type="match status" value="1"/>
</dbReference>
<dbReference type="InterPro" id="IPR023131">
    <property type="entry name" value="Mth639-like_dom_sf"/>
</dbReference>
<dbReference type="OrthoDB" id="9265at2157"/>
<dbReference type="KEGG" id="mpd:MCP_2066"/>
<proteinExistence type="predicted"/>
<dbReference type="GeneID" id="8681922"/>
<dbReference type="InterPro" id="IPR007171">
    <property type="entry name" value="DUF371"/>
</dbReference>
<dbReference type="Proteomes" id="UP000001882">
    <property type="component" value="Chromosome"/>
</dbReference>
<dbReference type="PANTHER" id="PTHR40696:SF1">
    <property type="entry name" value="DUF371 DOMAIN-CONTAINING PROTEIN"/>
    <property type="match status" value="1"/>
</dbReference>
<sequence>MLIEVVHARGHPNITGTHRSTLEVTRDRTITKAADCIIAVGADKGSASLSGPFKSAAARDDAFISCTIEAGGFRDTVTGWGSREFTFTVEDSMVFRVSNYVCGRTVMIHADKPAARLDRRLIEALAEGNKATVELTVEQRERPKPTFDLLFQEK</sequence>
<evidence type="ECO:0000313" key="1">
    <source>
        <dbReference type="EMBL" id="BAI62138.1"/>
    </source>
</evidence>
<dbReference type="AlphaFoldDB" id="D1Z0B6"/>
<dbReference type="EMBL" id="AP011532">
    <property type="protein sequence ID" value="BAI62138.1"/>
    <property type="molecule type" value="Genomic_DNA"/>
</dbReference>
<dbReference type="eggNOG" id="arCOG04171">
    <property type="taxonomic scope" value="Archaea"/>
</dbReference>
<organism evidence="1 2">
    <name type="scientific">Methanocella paludicola (strain DSM 17711 / JCM 13418 / NBRC 101707 / SANAE)</name>
    <dbReference type="NCBI Taxonomy" id="304371"/>
    <lineage>
        <taxon>Archaea</taxon>
        <taxon>Methanobacteriati</taxon>
        <taxon>Methanobacteriota</taxon>
        <taxon>Stenosarchaea group</taxon>
        <taxon>Methanomicrobia</taxon>
        <taxon>Methanocellales</taxon>
        <taxon>Methanocellaceae</taxon>
        <taxon>Methanocella</taxon>
    </lineage>
</organism>
<evidence type="ECO:0008006" key="3">
    <source>
        <dbReference type="Google" id="ProtNLM"/>
    </source>
</evidence>
<reference evidence="1 2" key="1">
    <citation type="journal article" date="2007" name="Appl. Environ. Microbiol.">
        <title>Isolation of key methanogens for global methane emission from rice paddy fields: a novel isolate affiliated with the clone cluster rice cluster I.</title>
        <authorList>
            <person name="Sakai S."/>
            <person name="Imachi H."/>
            <person name="Sekiguchi Y."/>
            <person name="Ohashi A."/>
            <person name="Harada H."/>
            <person name="Kamagata Y."/>
        </authorList>
    </citation>
    <scope>NUCLEOTIDE SEQUENCE [LARGE SCALE GENOMIC DNA]</scope>
    <source>
        <strain evidence="2">DSM 17711 / JCM 13418 / NBRC 101707 / SANAE</strain>
    </source>
</reference>
<evidence type="ECO:0000313" key="2">
    <source>
        <dbReference type="Proteomes" id="UP000001882"/>
    </source>
</evidence>
<keyword evidence="2" id="KW-1185">Reference proteome</keyword>
<accession>D1Z0B6</accession>
<dbReference type="FunCoup" id="D1Z0B6">
    <property type="interactions" value="1"/>
</dbReference>
<dbReference type="InParanoid" id="D1Z0B6"/>
<reference evidence="2" key="3">
    <citation type="journal article" date="2011" name="PLoS ONE">
        <title>Genome sequence of a mesophilic hydrogenotrophic methanogen Methanocella paludicola, the first cultivated representative of the order Methanocellales.</title>
        <authorList>
            <person name="Sakai S."/>
            <person name="Takaki Y."/>
            <person name="Shimamura S."/>
            <person name="Sekine M."/>
            <person name="Tajima T."/>
            <person name="Kosugi H."/>
            <person name="Ichikawa N."/>
            <person name="Tasumi E."/>
            <person name="Hiraki A.T."/>
            <person name="Shimizu A."/>
            <person name="Kato Y."/>
            <person name="Nishiko R."/>
            <person name="Mori K."/>
            <person name="Fujita N."/>
            <person name="Imachi H."/>
            <person name="Takai K."/>
        </authorList>
    </citation>
    <scope>NUCLEOTIDE SEQUENCE [LARGE SCALE GENOMIC DNA]</scope>
    <source>
        <strain evidence="2">DSM 17711 / JCM 13418 / NBRC 101707 / SANAE</strain>
    </source>
</reference>
<protein>
    <recommendedName>
        <fullName evidence="3">DUF371 domain-containing protein</fullName>
    </recommendedName>
</protein>
<dbReference type="Pfam" id="PF04027">
    <property type="entry name" value="DUF371"/>
    <property type="match status" value="1"/>
</dbReference>
<dbReference type="RefSeq" id="WP_012900812.1">
    <property type="nucleotide sequence ID" value="NC_013665.1"/>
</dbReference>
<reference evidence="1 2" key="2">
    <citation type="journal article" date="2008" name="Int. J. Syst. Evol. Microbiol.">
        <title>Methanocella paludicola gen. nov., sp. nov., a methane-producing archaeon, the first isolate of the lineage 'Rice Cluster I', and proposal of the new archaeal order Methanocellales ord. nov.</title>
        <authorList>
            <person name="Sakai S."/>
            <person name="Imachi H."/>
            <person name="Hanada S."/>
            <person name="Ohashi A."/>
            <person name="Harada H."/>
            <person name="Kamagata Y."/>
        </authorList>
    </citation>
    <scope>NUCLEOTIDE SEQUENCE [LARGE SCALE GENOMIC DNA]</scope>
    <source>
        <strain evidence="2">DSM 17711 / JCM 13418 / NBRC 101707 / SANAE</strain>
    </source>
</reference>
<dbReference type="STRING" id="304371.MCP_2066"/>
<name>D1Z0B6_METPS</name>